<gene>
    <name evidence="13" type="ORF">F0919_08205</name>
</gene>
<evidence type="ECO:0000256" key="1">
    <source>
        <dbReference type="ARBA" id="ARBA00001946"/>
    </source>
</evidence>
<evidence type="ECO:0000256" key="9">
    <source>
        <dbReference type="PIRSR" id="PIRSR640255-2"/>
    </source>
</evidence>
<dbReference type="GO" id="GO:0004519">
    <property type="term" value="F:endonuclease activity"/>
    <property type="evidence" value="ECO:0007669"/>
    <property type="project" value="UniProtKB-KW"/>
</dbReference>
<evidence type="ECO:0000256" key="5">
    <source>
        <dbReference type="ARBA" id="ARBA00022759"/>
    </source>
</evidence>
<reference evidence="13 14" key="1">
    <citation type="submission" date="2019-09" db="EMBL/GenBank/DDBJ databases">
        <title>Genome sequence and assembly of Taibaiella sp.</title>
        <authorList>
            <person name="Chhetri G."/>
        </authorList>
    </citation>
    <scope>NUCLEOTIDE SEQUENCE [LARGE SCALE GENOMIC DNA]</scope>
    <source>
        <strain evidence="13 14">KVB11</strain>
    </source>
</reference>
<dbReference type="Pfam" id="PF18962">
    <property type="entry name" value="Por_Secre_tail"/>
    <property type="match status" value="1"/>
</dbReference>
<dbReference type="PANTHER" id="PTHR13966">
    <property type="entry name" value="ENDONUCLEASE RELATED"/>
    <property type="match status" value="1"/>
</dbReference>
<proteinExistence type="inferred from homology"/>
<dbReference type="SMART" id="SM00892">
    <property type="entry name" value="Endonuclease_NS"/>
    <property type="match status" value="1"/>
</dbReference>
<evidence type="ECO:0000256" key="2">
    <source>
        <dbReference type="ARBA" id="ARBA00010052"/>
    </source>
</evidence>
<feature type="domain" description="DNA/RNA non-specific endonuclease/pyrophosphatase/phosphodiesterase" evidence="12">
    <location>
        <begin position="397"/>
        <end position="609"/>
    </location>
</feature>
<dbReference type="GO" id="GO:0046872">
    <property type="term" value="F:metal ion binding"/>
    <property type="evidence" value="ECO:0007669"/>
    <property type="project" value="UniProtKB-KW"/>
</dbReference>
<evidence type="ECO:0000259" key="11">
    <source>
        <dbReference type="SMART" id="SM00477"/>
    </source>
</evidence>
<dbReference type="PANTHER" id="PTHR13966:SF5">
    <property type="entry name" value="ENDONUCLEASE G, MITOCHONDRIAL"/>
    <property type="match status" value="1"/>
</dbReference>
<dbReference type="CDD" id="cd00091">
    <property type="entry name" value="NUC"/>
    <property type="match status" value="1"/>
</dbReference>
<dbReference type="RefSeq" id="WP_150032274.1">
    <property type="nucleotide sequence ID" value="NZ_VWSH01000002.1"/>
</dbReference>
<dbReference type="SMART" id="SM00477">
    <property type="entry name" value="NUC"/>
    <property type="match status" value="1"/>
</dbReference>
<comment type="caution">
    <text evidence="13">The sequence shown here is derived from an EMBL/GenBank/DDBJ whole genome shotgun (WGS) entry which is preliminary data.</text>
</comment>
<dbReference type="AlphaFoldDB" id="A0A5M6CHF7"/>
<dbReference type="SUPFAM" id="SSF54060">
    <property type="entry name" value="His-Me finger endonucleases"/>
    <property type="match status" value="1"/>
</dbReference>
<keyword evidence="6" id="KW-0378">Hydrolase</keyword>
<dbReference type="PROSITE" id="PS01070">
    <property type="entry name" value="NUCLEASE_NON_SPEC"/>
    <property type="match status" value="1"/>
</dbReference>
<sequence length="906" mass="93864">MKKLLFTFLIALIAMFSQAQSVYVNGFGASTASPADPPSTLDANLSTGSWTIASGSFSSLAGATGEALSMSSATATTNTWMLPLTVTAAHSLALTSFSFWNRASATGYTNWQLDVNGTVIGSGSVSASGASTGTISISGPALTAVSALTGSVNVHLVWSGGTHGSTGTGRLDNFTLNGTTTTSGCSGTPANGTATASITSLCSGNTTTLTLFGASTGAGISYQWQSFVSGAWSNISSANSLTYTTPALSANAYYRCTTTCSNSGLSGNSNIDTITVHPLPAPSISGTASIFSGASTNLTFTGTTGDTITYTDGTTPAVTVISGMSSVVSVSPTVSTTYSITSATSSFGCTQSISGQSATVTIISPTDTIPTRDNNLAMGNPSGATTATTDSNNYLITKYQYTLSYNNHNGMANWVSWHLSRAWTGTSTRCNCFTQDAALPAGYYKASTGNYTNTGFDRGHLCPSADRNGNDTDNAVTYKMTNISPQAPILNEQTWAALEDYCRQLTLEGYETYIIAGAYGTGGSGDTGGTTNNIASGKINVPDHFYKIVVVLPVGSNDLSRVDTNTRVIAVIMPNTQAANAHTWDYYRTTVDSIESITGYDYLSNVAAPIQAVIEASTDNGPVPIAAWNFTAANNVATFAATTYDDKLDTTASQKNLTRGATAAASTGAHSFRTTGFKNNGISTANTDYFQTQIKAQSGYELSLTGLNAAFGGTASFFAGTGVTSQFAYSLDGTNFTLIGSPVTSTSLAIGPINLSGITALQDLPSTATVTLRYYASGQTTTGGWGFTSADSGVNGFIIEGTIIPTGAKGAAQGATSITVTNYNNIHATIYPNPAYDKLYIDFTADKAGKVNVRIVDLSGKKVYAKEIGTYQNGNINIPLNNLAPGVYITELSIGDQKIVQRFVKK</sequence>
<evidence type="ECO:0000256" key="8">
    <source>
        <dbReference type="PIRSR" id="PIRSR640255-1"/>
    </source>
</evidence>
<dbReference type="InterPro" id="IPR001604">
    <property type="entry name" value="Endo_G_ENPP1-like_dom"/>
</dbReference>
<evidence type="ECO:0000256" key="3">
    <source>
        <dbReference type="ARBA" id="ARBA00022722"/>
    </source>
</evidence>
<protein>
    <submittedName>
        <fullName evidence="13">T9SS type A sorting domain-containing protein</fullName>
    </submittedName>
</protein>
<keyword evidence="5" id="KW-0255">Endonuclease</keyword>
<dbReference type="InterPro" id="IPR020821">
    <property type="entry name" value="ENPP1-3/EXOG-like_nuc-like"/>
</dbReference>
<dbReference type="Gene3D" id="2.60.40.3080">
    <property type="match status" value="1"/>
</dbReference>
<feature type="chain" id="PRO_5024354225" evidence="10">
    <location>
        <begin position="20"/>
        <end position="906"/>
    </location>
</feature>
<evidence type="ECO:0000256" key="10">
    <source>
        <dbReference type="SAM" id="SignalP"/>
    </source>
</evidence>
<dbReference type="InterPro" id="IPR018524">
    <property type="entry name" value="DNA/RNA_endonuclease_AS"/>
</dbReference>
<dbReference type="GO" id="GO:0016787">
    <property type="term" value="F:hydrolase activity"/>
    <property type="evidence" value="ECO:0007669"/>
    <property type="project" value="UniProtKB-KW"/>
</dbReference>
<evidence type="ECO:0000256" key="6">
    <source>
        <dbReference type="ARBA" id="ARBA00022801"/>
    </source>
</evidence>
<keyword evidence="3" id="KW-0540">Nuclease</keyword>
<accession>A0A5M6CHF7</accession>
<dbReference type="InterPro" id="IPR040255">
    <property type="entry name" value="Non-specific_endonuclease"/>
</dbReference>
<feature type="signal peptide" evidence="10">
    <location>
        <begin position="1"/>
        <end position="19"/>
    </location>
</feature>
<feature type="domain" description="ENPP1-3/EXOG-like endonuclease/phosphodiesterase" evidence="11">
    <location>
        <begin position="398"/>
        <end position="609"/>
    </location>
</feature>
<feature type="binding site" evidence="9">
    <location>
        <position position="491"/>
    </location>
    <ligand>
        <name>Mg(2+)</name>
        <dbReference type="ChEBI" id="CHEBI:18420"/>
        <note>catalytic</note>
    </ligand>
</feature>
<dbReference type="Proteomes" id="UP000323632">
    <property type="component" value="Unassembled WGS sequence"/>
</dbReference>
<dbReference type="InterPro" id="IPR026444">
    <property type="entry name" value="Secre_tail"/>
</dbReference>
<dbReference type="InterPro" id="IPR044929">
    <property type="entry name" value="DNA/RNA_non-sp_Endonuclease_sf"/>
</dbReference>
<dbReference type="Gene3D" id="3.40.570.10">
    <property type="entry name" value="Extracellular Endonuclease, subunit A"/>
    <property type="match status" value="1"/>
</dbReference>
<name>A0A5M6CHF7_9BACT</name>
<evidence type="ECO:0000313" key="13">
    <source>
        <dbReference type="EMBL" id="KAA5534594.1"/>
    </source>
</evidence>
<keyword evidence="4 9" id="KW-0479">Metal-binding</keyword>
<keyword evidence="10" id="KW-0732">Signal</keyword>
<comment type="similarity">
    <text evidence="2">Belongs to the DNA/RNA non-specific endonuclease family.</text>
</comment>
<evidence type="ECO:0000256" key="7">
    <source>
        <dbReference type="ARBA" id="ARBA00022842"/>
    </source>
</evidence>
<dbReference type="EMBL" id="VWSH01000002">
    <property type="protein sequence ID" value="KAA5534594.1"/>
    <property type="molecule type" value="Genomic_DNA"/>
</dbReference>
<dbReference type="NCBIfam" id="TIGR04183">
    <property type="entry name" value="Por_Secre_tail"/>
    <property type="match status" value="1"/>
</dbReference>
<keyword evidence="7" id="KW-0460">Magnesium</keyword>
<evidence type="ECO:0000256" key="4">
    <source>
        <dbReference type="ARBA" id="ARBA00022723"/>
    </source>
</evidence>
<feature type="active site" description="Proton acceptor" evidence="8">
    <location>
        <position position="460"/>
    </location>
</feature>
<comment type="cofactor">
    <cofactor evidence="1">
        <name>Mg(2+)</name>
        <dbReference type="ChEBI" id="CHEBI:18420"/>
    </cofactor>
</comment>
<dbReference type="Pfam" id="PF01223">
    <property type="entry name" value="Endonuclease_NS"/>
    <property type="match status" value="1"/>
</dbReference>
<evidence type="ECO:0000259" key="12">
    <source>
        <dbReference type="SMART" id="SM00892"/>
    </source>
</evidence>
<evidence type="ECO:0000313" key="14">
    <source>
        <dbReference type="Proteomes" id="UP000323632"/>
    </source>
</evidence>
<organism evidence="13 14">
    <name type="scientific">Taibaiella lutea</name>
    <dbReference type="NCBI Taxonomy" id="2608001"/>
    <lineage>
        <taxon>Bacteria</taxon>
        <taxon>Pseudomonadati</taxon>
        <taxon>Bacteroidota</taxon>
        <taxon>Chitinophagia</taxon>
        <taxon>Chitinophagales</taxon>
        <taxon>Chitinophagaceae</taxon>
        <taxon>Taibaiella</taxon>
    </lineage>
</organism>
<dbReference type="GO" id="GO:0003676">
    <property type="term" value="F:nucleic acid binding"/>
    <property type="evidence" value="ECO:0007669"/>
    <property type="project" value="InterPro"/>
</dbReference>
<dbReference type="InterPro" id="IPR044925">
    <property type="entry name" value="His-Me_finger_sf"/>
</dbReference>
<keyword evidence="14" id="KW-1185">Reference proteome</keyword>